<keyword evidence="2" id="KW-0472">Membrane</keyword>
<accession>A0A8E2JLU2</accession>
<gene>
    <name evidence="3" type="ORF">AOQ84DRAFT_357619</name>
</gene>
<evidence type="ECO:0000313" key="4">
    <source>
        <dbReference type="Proteomes" id="UP000250140"/>
    </source>
</evidence>
<sequence length="119" mass="13194">MQKVLGWYATQCMVDVATAFGALDGKSSEAKEPAWEQLKGRKLHWYEYMALSVAGASVVVFALTLGMLKYMSFKIGIGEERKNESNEHSENGETVLVGSEKSGRSDGKRIVQAQERFIT</sequence>
<protein>
    <submittedName>
        <fullName evidence="3">Uncharacterized protein</fullName>
    </submittedName>
</protein>
<reference evidence="3 4" key="1">
    <citation type="journal article" date="2016" name="Nat. Commun.">
        <title>Ectomycorrhizal ecology is imprinted in the genome of the dominant symbiotic fungus Cenococcum geophilum.</title>
        <authorList>
            <consortium name="DOE Joint Genome Institute"/>
            <person name="Peter M."/>
            <person name="Kohler A."/>
            <person name="Ohm R.A."/>
            <person name="Kuo A."/>
            <person name="Krutzmann J."/>
            <person name="Morin E."/>
            <person name="Arend M."/>
            <person name="Barry K.W."/>
            <person name="Binder M."/>
            <person name="Choi C."/>
            <person name="Clum A."/>
            <person name="Copeland A."/>
            <person name="Grisel N."/>
            <person name="Haridas S."/>
            <person name="Kipfer T."/>
            <person name="LaButti K."/>
            <person name="Lindquist E."/>
            <person name="Lipzen A."/>
            <person name="Maire R."/>
            <person name="Meier B."/>
            <person name="Mihaltcheva S."/>
            <person name="Molinier V."/>
            <person name="Murat C."/>
            <person name="Poggeler S."/>
            <person name="Quandt C.A."/>
            <person name="Sperisen C."/>
            <person name="Tritt A."/>
            <person name="Tisserant E."/>
            <person name="Crous P.W."/>
            <person name="Henrissat B."/>
            <person name="Nehls U."/>
            <person name="Egli S."/>
            <person name="Spatafora J.W."/>
            <person name="Grigoriev I.V."/>
            <person name="Martin F.M."/>
        </authorList>
    </citation>
    <scope>NUCLEOTIDE SEQUENCE [LARGE SCALE GENOMIC DNA]</scope>
    <source>
        <strain evidence="3 4">CBS 207.34</strain>
    </source>
</reference>
<dbReference type="AlphaFoldDB" id="A0A8E2JLU2"/>
<dbReference type="Proteomes" id="UP000250140">
    <property type="component" value="Unassembled WGS sequence"/>
</dbReference>
<dbReference type="EMBL" id="KV751026">
    <property type="protein sequence ID" value="OCL01964.1"/>
    <property type="molecule type" value="Genomic_DNA"/>
</dbReference>
<keyword evidence="4" id="KW-1185">Reference proteome</keyword>
<keyword evidence="2" id="KW-1133">Transmembrane helix</keyword>
<proteinExistence type="predicted"/>
<evidence type="ECO:0000313" key="3">
    <source>
        <dbReference type="EMBL" id="OCL01964.1"/>
    </source>
</evidence>
<feature type="transmembrane region" description="Helical" evidence="2">
    <location>
        <begin position="45"/>
        <end position="68"/>
    </location>
</feature>
<keyword evidence="2" id="KW-0812">Transmembrane</keyword>
<name>A0A8E2JLU2_9PEZI</name>
<evidence type="ECO:0000256" key="1">
    <source>
        <dbReference type="SAM" id="MobiDB-lite"/>
    </source>
</evidence>
<feature type="compositionally biased region" description="Basic and acidic residues" evidence="1">
    <location>
        <begin position="81"/>
        <end position="91"/>
    </location>
</feature>
<dbReference type="OrthoDB" id="3777625at2759"/>
<feature type="region of interest" description="Disordered" evidence="1">
    <location>
        <begin position="81"/>
        <end position="119"/>
    </location>
</feature>
<organism evidence="3 4">
    <name type="scientific">Glonium stellatum</name>
    <dbReference type="NCBI Taxonomy" id="574774"/>
    <lineage>
        <taxon>Eukaryota</taxon>
        <taxon>Fungi</taxon>
        <taxon>Dikarya</taxon>
        <taxon>Ascomycota</taxon>
        <taxon>Pezizomycotina</taxon>
        <taxon>Dothideomycetes</taxon>
        <taxon>Pleosporomycetidae</taxon>
        <taxon>Gloniales</taxon>
        <taxon>Gloniaceae</taxon>
        <taxon>Glonium</taxon>
    </lineage>
</organism>
<evidence type="ECO:0000256" key="2">
    <source>
        <dbReference type="SAM" id="Phobius"/>
    </source>
</evidence>